<dbReference type="Proteomes" id="UP000276542">
    <property type="component" value="Unassembled WGS sequence"/>
</dbReference>
<reference evidence="2" key="1">
    <citation type="submission" date="2018-09" db="EMBL/GenBank/DDBJ databases">
        <authorList>
            <person name="Zhu H."/>
        </authorList>
    </citation>
    <scope>NUCLEOTIDE SEQUENCE [LARGE SCALE GENOMIC DNA]</scope>
    <source>
        <strain evidence="2">K1W22B-1</strain>
    </source>
</reference>
<dbReference type="AlphaFoldDB" id="A0A3A5H8T8"/>
<evidence type="ECO:0008006" key="3">
    <source>
        <dbReference type="Google" id="ProtNLM"/>
    </source>
</evidence>
<evidence type="ECO:0000313" key="2">
    <source>
        <dbReference type="Proteomes" id="UP000276542"/>
    </source>
</evidence>
<sequence length="309" mass="32637">MKTWAELEKGVPPRIPYIQDDRYVTPSGPGLDLPTGRRGVSGVARFSGGLLLSDATYFEGTNGIALVKDGARVRSWPSAGHCSSGGPIGSADGEYVAWVTVRCPESEDTSVGAVHVARVDGTGEVTQPVGAERVAVVGFLGRSVVYNTGFIRGAWITSSDGRPRRIPGVDTVQAVSPATGDLIGQVADRAHLVLDGDGEVLWRAPTGGLVSFSPDGTKVLGIVAPGRLSVLHSRTGDAATTIDMPRGADLESVVWETERTLLTLLRCDGAVAIVRVHLDGHIERATLPLGLEDDRSPYVLVQAWAAERR</sequence>
<comment type="caution">
    <text evidence="1">The sequence shown here is derived from an EMBL/GenBank/DDBJ whole genome shotgun (WGS) entry which is preliminary data.</text>
</comment>
<organism evidence="1 2">
    <name type="scientific">Nocardioides cavernaquae</name>
    <dbReference type="NCBI Taxonomy" id="2321396"/>
    <lineage>
        <taxon>Bacteria</taxon>
        <taxon>Bacillati</taxon>
        <taxon>Actinomycetota</taxon>
        <taxon>Actinomycetes</taxon>
        <taxon>Propionibacteriales</taxon>
        <taxon>Nocardioidaceae</taxon>
        <taxon>Nocardioides</taxon>
    </lineage>
</organism>
<protein>
    <recommendedName>
        <fullName evidence="3">WD40 repeat domain-containing protein</fullName>
    </recommendedName>
</protein>
<evidence type="ECO:0000313" key="1">
    <source>
        <dbReference type="EMBL" id="RJS46832.1"/>
    </source>
</evidence>
<dbReference type="OrthoDB" id="3787722at2"/>
<dbReference type="EMBL" id="QYRP01000002">
    <property type="protein sequence ID" value="RJS46832.1"/>
    <property type="molecule type" value="Genomic_DNA"/>
</dbReference>
<accession>A0A3A5H8T8</accession>
<proteinExistence type="predicted"/>
<dbReference type="RefSeq" id="WP_120060803.1">
    <property type="nucleotide sequence ID" value="NZ_QYRP01000002.1"/>
</dbReference>
<gene>
    <name evidence="1" type="ORF">D4739_11820</name>
</gene>
<dbReference type="SUPFAM" id="SSF82171">
    <property type="entry name" value="DPP6 N-terminal domain-like"/>
    <property type="match status" value="1"/>
</dbReference>
<name>A0A3A5H8T8_9ACTN</name>
<keyword evidence="2" id="KW-1185">Reference proteome</keyword>